<dbReference type="EMBL" id="JACXYY010000005">
    <property type="protein sequence ID" value="MBD3915640.1"/>
    <property type="molecule type" value="Genomic_DNA"/>
</dbReference>
<dbReference type="Gene3D" id="3.90.550.10">
    <property type="entry name" value="Spore Coat Polysaccharide Biosynthesis Protein SpsA, Chain A"/>
    <property type="match status" value="1"/>
</dbReference>
<keyword evidence="1 6" id="KW-0808">Transferase</keyword>
<protein>
    <submittedName>
        <fullName evidence="6">NTP transferase domain-containing protein</fullName>
    </submittedName>
</protein>
<reference evidence="6 7" key="1">
    <citation type="submission" date="2020-09" db="EMBL/GenBank/DDBJ databases">
        <title>novel species in genus Nocardioides.</title>
        <authorList>
            <person name="Zhang G."/>
        </authorList>
    </citation>
    <scope>NUCLEOTIDE SEQUENCE [LARGE SCALE GENOMIC DNA]</scope>
    <source>
        <strain evidence="6 7">19197</strain>
    </source>
</reference>
<dbReference type="PANTHER" id="PTHR40392">
    <property type="entry name" value="2-PHOSPHO-L-LACTATE GUANYLYLTRANSFERASE"/>
    <property type="match status" value="1"/>
</dbReference>
<keyword evidence="7" id="KW-1185">Reference proteome</keyword>
<keyword evidence="4" id="KW-0342">GTP-binding</keyword>
<dbReference type="InterPro" id="IPR029044">
    <property type="entry name" value="Nucleotide-diphossugar_trans"/>
</dbReference>
<gene>
    <name evidence="6" type="ORF">IEZ25_13535</name>
</gene>
<keyword evidence="2" id="KW-0548">Nucleotidyltransferase</keyword>
<dbReference type="RefSeq" id="WP_191199966.1">
    <property type="nucleotide sequence ID" value="NZ_BAAAPA010000007.1"/>
</dbReference>
<comment type="caution">
    <text evidence="6">The sequence shown here is derived from an EMBL/GenBank/DDBJ whole genome shotgun (WGS) entry which is preliminary data.</text>
</comment>
<evidence type="ECO:0000313" key="7">
    <source>
        <dbReference type="Proteomes" id="UP000649289"/>
    </source>
</evidence>
<dbReference type="InterPro" id="IPR002835">
    <property type="entry name" value="CofC"/>
</dbReference>
<evidence type="ECO:0000256" key="4">
    <source>
        <dbReference type="ARBA" id="ARBA00023134"/>
    </source>
</evidence>
<name>A0ABR8MJ80_9ACTN</name>
<proteinExistence type="predicted"/>
<evidence type="ECO:0000256" key="1">
    <source>
        <dbReference type="ARBA" id="ARBA00022679"/>
    </source>
</evidence>
<evidence type="ECO:0000259" key="5">
    <source>
        <dbReference type="Pfam" id="PF12804"/>
    </source>
</evidence>
<feature type="domain" description="MobA-like NTP transferase" evidence="5">
    <location>
        <begin position="41"/>
        <end position="157"/>
    </location>
</feature>
<evidence type="ECO:0000256" key="2">
    <source>
        <dbReference type="ARBA" id="ARBA00022695"/>
    </source>
</evidence>
<dbReference type="GO" id="GO:0016740">
    <property type="term" value="F:transferase activity"/>
    <property type="evidence" value="ECO:0007669"/>
    <property type="project" value="UniProtKB-KW"/>
</dbReference>
<sequence length="208" mass="21873">MAAAAGAGASAVVLAKDSRIAKTRLGLDVRLTREVALQLAASTVRAALGATTIGQVVVVTSDPAIARDSRRVGARVVLEPRPLGLVRAASLGRHRALEWRPRSPVVLMVADLPRLASYDLDRVVTSQEAACRPVFVPDRDGVGTTALLHGADVRPGIAFGPESASRHRGLGYTELLDAPSGMREDLDTPDDLHRSGLVVAGREVLAAR</sequence>
<dbReference type="InterPro" id="IPR025877">
    <property type="entry name" value="MobA-like_NTP_Trfase"/>
</dbReference>
<accession>A0ABR8MJ80</accession>
<organism evidence="6 7">
    <name type="scientific">Nocardioides hwasunensis</name>
    <dbReference type="NCBI Taxonomy" id="397258"/>
    <lineage>
        <taxon>Bacteria</taxon>
        <taxon>Bacillati</taxon>
        <taxon>Actinomycetota</taxon>
        <taxon>Actinomycetes</taxon>
        <taxon>Propionibacteriales</taxon>
        <taxon>Nocardioidaceae</taxon>
        <taxon>Nocardioides</taxon>
    </lineage>
</organism>
<evidence type="ECO:0000256" key="3">
    <source>
        <dbReference type="ARBA" id="ARBA00022741"/>
    </source>
</evidence>
<evidence type="ECO:0000313" key="6">
    <source>
        <dbReference type="EMBL" id="MBD3915640.1"/>
    </source>
</evidence>
<keyword evidence="3" id="KW-0547">Nucleotide-binding</keyword>
<dbReference type="SUPFAM" id="SSF53448">
    <property type="entry name" value="Nucleotide-diphospho-sugar transferases"/>
    <property type="match status" value="1"/>
</dbReference>
<dbReference type="Proteomes" id="UP000649289">
    <property type="component" value="Unassembled WGS sequence"/>
</dbReference>
<dbReference type="PANTHER" id="PTHR40392:SF1">
    <property type="entry name" value="2-PHOSPHO-L-LACTATE GUANYLYLTRANSFERASE"/>
    <property type="match status" value="1"/>
</dbReference>
<dbReference type="Pfam" id="PF12804">
    <property type="entry name" value="NTP_transf_3"/>
    <property type="match status" value="1"/>
</dbReference>